<gene>
    <name evidence="2" type="ORF">B5F75_01510</name>
</gene>
<evidence type="ECO:0000313" key="2">
    <source>
        <dbReference type="EMBL" id="OUO57475.1"/>
    </source>
</evidence>
<dbReference type="AlphaFoldDB" id="A0A1Y4DEY1"/>
<keyword evidence="3" id="KW-1185">Reference proteome</keyword>
<dbReference type="RefSeq" id="WP_087286867.1">
    <property type="nucleotide sequence ID" value="NZ_NFJD01000001.1"/>
</dbReference>
<protein>
    <recommendedName>
        <fullName evidence="1">HTH cro/C1-type domain-containing protein</fullName>
    </recommendedName>
</protein>
<dbReference type="CDD" id="cd00093">
    <property type="entry name" value="HTH_XRE"/>
    <property type="match status" value="1"/>
</dbReference>
<dbReference type="PROSITE" id="PS50943">
    <property type="entry name" value="HTH_CROC1"/>
    <property type="match status" value="1"/>
</dbReference>
<name>A0A1Y4DEY1_9BACT</name>
<evidence type="ECO:0000313" key="3">
    <source>
        <dbReference type="Proteomes" id="UP000196368"/>
    </source>
</evidence>
<accession>A0A1Y4DEY1</accession>
<comment type="caution">
    <text evidence="2">The sequence shown here is derived from an EMBL/GenBank/DDBJ whole genome shotgun (WGS) entry which is preliminary data.</text>
</comment>
<dbReference type="Proteomes" id="UP000196368">
    <property type="component" value="Unassembled WGS sequence"/>
</dbReference>
<dbReference type="SMART" id="SM00530">
    <property type="entry name" value="HTH_XRE"/>
    <property type="match status" value="1"/>
</dbReference>
<feature type="domain" description="HTH cro/C1-type" evidence="1">
    <location>
        <begin position="8"/>
        <end position="63"/>
    </location>
</feature>
<dbReference type="GO" id="GO:0003677">
    <property type="term" value="F:DNA binding"/>
    <property type="evidence" value="ECO:0007669"/>
    <property type="project" value="InterPro"/>
</dbReference>
<dbReference type="Gene3D" id="1.10.260.40">
    <property type="entry name" value="lambda repressor-like DNA-binding domains"/>
    <property type="match status" value="1"/>
</dbReference>
<organism evidence="2 3">
    <name type="scientific">Candidatus Avelusimicrobium gallicola</name>
    <dbReference type="NCBI Taxonomy" id="2562704"/>
    <lineage>
        <taxon>Bacteria</taxon>
        <taxon>Pseudomonadati</taxon>
        <taxon>Elusimicrobiota</taxon>
        <taxon>Elusimicrobia</taxon>
        <taxon>Elusimicrobiales</taxon>
        <taxon>Elusimicrobiaceae</taxon>
        <taxon>Candidatus Avelusimicrobium</taxon>
    </lineage>
</organism>
<proteinExistence type="predicted"/>
<dbReference type="InterPro" id="IPR010982">
    <property type="entry name" value="Lambda_DNA-bd_dom_sf"/>
</dbReference>
<dbReference type="InterPro" id="IPR001387">
    <property type="entry name" value="Cro/C1-type_HTH"/>
</dbReference>
<dbReference type="OrthoDB" id="9801008at2"/>
<sequence length="64" mass="7719">MDNIIIQLEEYRLKHRITQQDLARKLGVSFVSVNRWLNGHARPQKLQVYQIKQLLQDKEVQYVK</sequence>
<dbReference type="SUPFAM" id="SSF47413">
    <property type="entry name" value="lambda repressor-like DNA-binding domains"/>
    <property type="match status" value="1"/>
</dbReference>
<evidence type="ECO:0000259" key="1">
    <source>
        <dbReference type="PROSITE" id="PS50943"/>
    </source>
</evidence>
<dbReference type="EMBL" id="NFJD01000001">
    <property type="protein sequence ID" value="OUO57475.1"/>
    <property type="molecule type" value="Genomic_DNA"/>
</dbReference>
<dbReference type="Pfam" id="PF01381">
    <property type="entry name" value="HTH_3"/>
    <property type="match status" value="1"/>
</dbReference>
<reference evidence="3" key="1">
    <citation type="submission" date="2017-04" db="EMBL/GenBank/DDBJ databases">
        <title>Function of individual gut microbiota members based on whole genome sequencing of pure cultures obtained from chicken caecum.</title>
        <authorList>
            <person name="Medvecky M."/>
            <person name="Cejkova D."/>
            <person name="Polansky O."/>
            <person name="Karasova D."/>
            <person name="Kubasova T."/>
            <person name="Cizek A."/>
            <person name="Rychlik I."/>
        </authorList>
    </citation>
    <scope>NUCLEOTIDE SEQUENCE [LARGE SCALE GENOMIC DNA]</scope>
    <source>
        <strain evidence="3">An273</strain>
    </source>
</reference>